<dbReference type="PANTHER" id="PTHR39452:SF1">
    <property type="entry name" value="CHEY-P PHOSPHATASE CHEX"/>
    <property type="match status" value="1"/>
</dbReference>
<evidence type="ECO:0000313" key="4">
    <source>
        <dbReference type="Proteomes" id="UP000245921"/>
    </source>
</evidence>
<organism evidence="3 4">
    <name type="scientific">Oceanotoga teriensis</name>
    <dbReference type="NCBI Taxonomy" id="515440"/>
    <lineage>
        <taxon>Bacteria</taxon>
        <taxon>Thermotogati</taxon>
        <taxon>Thermotogota</taxon>
        <taxon>Thermotogae</taxon>
        <taxon>Petrotogales</taxon>
        <taxon>Petrotogaceae</taxon>
        <taxon>Oceanotoga</taxon>
    </lineage>
</organism>
<gene>
    <name evidence="3" type="ORF">C7380_11183</name>
</gene>
<dbReference type="AlphaFoldDB" id="A0AA45C6A4"/>
<dbReference type="GO" id="GO:0006935">
    <property type="term" value="P:chemotaxis"/>
    <property type="evidence" value="ECO:0007669"/>
    <property type="project" value="UniProtKB-KW"/>
</dbReference>
<dbReference type="PANTHER" id="PTHR39452">
    <property type="entry name" value="CHEY-P PHOSPHATASE CHEX"/>
    <property type="match status" value="1"/>
</dbReference>
<dbReference type="Proteomes" id="UP000245921">
    <property type="component" value="Unassembled WGS sequence"/>
</dbReference>
<dbReference type="InterPro" id="IPR028976">
    <property type="entry name" value="CheC-like_sf"/>
</dbReference>
<keyword evidence="4" id="KW-1185">Reference proteome</keyword>
<dbReference type="SUPFAM" id="SSF103039">
    <property type="entry name" value="CheC-like"/>
    <property type="match status" value="1"/>
</dbReference>
<reference evidence="3 4" key="1">
    <citation type="submission" date="2018-05" db="EMBL/GenBank/DDBJ databases">
        <title>Genomic Encyclopedia of Type Strains, Phase IV (KMG-IV): sequencing the most valuable type-strain genomes for metagenomic binning, comparative biology and taxonomic classification.</title>
        <authorList>
            <person name="Goeker M."/>
        </authorList>
    </citation>
    <scope>NUCLEOTIDE SEQUENCE [LARGE SCALE GENOMIC DNA]</scope>
    <source>
        <strain evidence="3 4">DSM 24906</strain>
    </source>
</reference>
<accession>A0AA45C6A4</accession>
<name>A0AA45C6A4_9BACT</name>
<dbReference type="InterPro" id="IPR028051">
    <property type="entry name" value="CheX-like_dom"/>
</dbReference>
<dbReference type="Gene3D" id="3.40.1550.10">
    <property type="entry name" value="CheC-like"/>
    <property type="match status" value="1"/>
</dbReference>
<evidence type="ECO:0000313" key="3">
    <source>
        <dbReference type="EMBL" id="PWJ91275.1"/>
    </source>
</evidence>
<dbReference type="EMBL" id="QGGI01000011">
    <property type="protein sequence ID" value="PWJ91275.1"/>
    <property type="molecule type" value="Genomic_DNA"/>
</dbReference>
<evidence type="ECO:0000256" key="1">
    <source>
        <dbReference type="ARBA" id="ARBA00022500"/>
    </source>
</evidence>
<dbReference type="InterPro" id="IPR038756">
    <property type="entry name" value="CheX-like"/>
</dbReference>
<dbReference type="CDD" id="cd17906">
    <property type="entry name" value="CheX"/>
    <property type="match status" value="1"/>
</dbReference>
<evidence type="ECO:0000259" key="2">
    <source>
        <dbReference type="Pfam" id="PF13690"/>
    </source>
</evidence>
<dbReference type="RefSeq" id="WP_109605096.1">
    <property type="nucleotide sequence ID" value="NZ_JAMHJO010000001.1"/>
</dbReference>
<protein>
    <submittedName>
        <fullName evidence="3">CheY-specific phosphatase CheX</fullName>
    </submittedName>
</protein>
<proteinExistence type="predicted"/>
<feature type="domain" description="Chemotaxis phosphatase CheX-like" evidence="2">
    <location>
        <begin position="47"/>
        <end position="132"/>
    </location>
</feature>
<comment type="caution">
    <text evidence="3">The sequence shown here is derived from an EMBL/GenBank/DDBJ whole genome shotgun (WGS) entry which is preliminary data.</text>
</comment>
<sequence length="161" mass="18433">MENIEKSFLIHFINGLANTYNEYMEKFPELLGLKNNDDHDYDSSEKVTVNVGFAGKFSGNMTISFDKKVVFKMYEIINEENISNVDDEVLFMISEFGNMIAGNAITIINNKNKGYDLRLSPPGVMYGETMKIFNFNQSNYRSIFKTDNGSIVLNISIKEEF</sequence>
<keyword evidence="1" id="KW-0145">Chemotaxis</keyword>
<dbReference type="Pfam" id="PF13690">
    <property type="entry name" value="CheX"/>
    <property type="match status" value="1"/>
</dbReference>